<dbReference type="KEGG" id="cbw:RR42_s1218"/>
<keyword evidence="12" id="KW-1185">Reference proteome</keyword>
<dbReference type="EMBL" id="CP010537">
    <property type="protein sequence ID" value="AJG22806.1"/>
    <property type="molecule type" value="Genomic_DNA"/>
</dbReference>
<dbReference type="Proteomes" id="UP000031843">
    <property type="component" value="Chromosome secondary"/>
</dbReference>
<evidence type="ECO:0000256" key="3">
    <source>
        <dbReference type="ARBA" id="ARBA00013223"/>
    </source>
</evidence>
<dbReference type="InterPro" id="IPR001709">
    <property type="entry name" value="Flavoprot_Pyr_Nucl_cyt_Rdtase"/>
</dbReference>
<dbReference type="GO" id="GO:0000166">
    <property type="term" value="F:nucleotide binding"/>
    <property type="evidence" value="ECO:0007669"/>
    <property type="project" value="UniProtKB-KW"/>
</dbReference>
<evidence type="ECO:0000256" key="1">
    <source>
        <dbReference type="ARBA" id="ARBA00001974"/>
    </source>
</evidence>
<dbReference type="Pfam" id="PF00175">
    <property type="entry name" value="NAD_binding_1"/>
    <property type="match status" value="1"/>
</dbReference>
<dbReference type="InterPro" id="IPR008333">
    <property type="entry name" value="Cbr1-like_FAD-bd_dom"/>
</dbReference>
<dbReference type="FunFam" id="2.40.30.10:FF:000018">
    <property type="entry name" value="Ferredoxin--NADP(+) reductase"/>
    <property type="match status" value="1"/>
</dbReference>
<keyword evidence="6" id="KW-0274">FAD</keyword>
<dbReference type="Pfam" id="PF00970">
    <property type="entry name" value="FAD_binding_6"/>
    <property type="match status" value="1"/>
</dbReference>
<dbReference type="SUPFAM" id="SSF52343">
    <property type="entry name" value="Ferredoxin reductase-like, C-terminal NADP-linked domain"/>
    <property type="match status" value="1"/>
</dbReference>
<dbReference type="InterPro" id="IPR001433">
    <property type="entry name" value="OxRdtase_FAD/NAD-bd"/>
</dbReference>
<dbReference type="CDD" id="cd06195">
    <property type="entry name" value="FNR1"/>
    <property type="match status" value="1"/>
</dbReference>
<dbReference type="Gene3D" id="3.40.50.80">
    <property type="entry name" value="Nucleotide-binding domain of ferredoxin-NADP reductase (FNR) module"/>
    <property type="match status" value="1"/>
</dbReference>
<organism evidence="11 12">
    <name type="scientific">Cupriavidus basilensis</name>
    <dbReference type="NCBI Taxonomy" id="68895"/>
    <lineage>
        <taxon>Bacteria</taxon>
        <taxon>Pseudomonadati</taxon>
        <taxon>Pseudomonadota</taxon>
        <taxon>Betaproteobacteria</taxon>
        <taxon>Burkholderiales</taxon>
        <taxon>Burkholderiaceae</taxon>
        <taxon>Cupriavidus</taxon>
    </lineage>
</organism>
<dbReference type="InterPro" id="IPR033892">
    <property type="entry name" value="FNR_bac"/>
</dbReference>
<gene>
    <name evidence="11" type="ORF">RR42_s1218</name>
</gene>
<dbReference type="AlphaFoldDB" id="A0A0C4YQC5"/>
<dbReference type="GO" id="GO:0034599">
    <property type="term" value="P:cellular response to oxidative stress"/>
    <property type="evidence" value="ECO:0007669"/>
    <property type="project" value="TreeGrafter"/>
</dbReference>
<comment type="catalytic activity">
    <reaction evidence="9">
        <text>2 reduced [2Fe-2S]-[ferredoxin] + NADP(+) + H(+) = 2 oxidized [2Fe-2S]-[ferredoxin] + NADPH</text>
        <dbReference type="Rhea" id="RHEA:20125"/>
        <dbReference type="Rhea" id="RHEA-COMP:10000"/>
        <dbReference type="Rhea" id="RHEA-COMP:10001"/>
        <dbReference type="ChEBI" id="CHEBI:15378"/>
        <dbReference type="ChEBI" id="CHEBI:33737"/>
        <dbReference type="ChEBI" id="CHEBI:33738"/>
        <dbReference type="ChEBI" id="CHEBI:57783"/>
        <dbReference type="ChEBI" id="CHEBI:58349"/>
        <dbReference type="EC" id="1.18.1.2"/>
    </reaction>
</comment>
<dbReference type="InterPro" id="IPR017938">
    <property type="entry name" value="Riboflavin_synthase-like_b-brl"/>
</dbReference>
<evidence type="ECO:0000256" key="5">
    <source>
        <dbReference type="ARBA" id="ARBA00022741"/>
    </source>
</evidence>
<evidence type="ECO:0000256" key="7">
    <source>
        <dbReference type="ARBA" id="ARBA00022857"/>
    </source>
</evidence>
<dbReference type="InterPro" id="IPR051930">
    <property type="entry name" value="FNR_type-1"/>
</dbReference>
<name>A0A0C4YQC5_9BURK</name>
<proteinExistence type="inferred from homology"/>
<feature type="domain" description="FAD-binding FR-type" evidence="10">
    <location>
        <begin position="2"/>
        <end position="102"/>
    </location>
</feature>
<protein>
    <recommendedName>
        <fullName evidence="3">ferredoxin--NADP(+) reductase</fullName>
        <ecNumber evidence="3">1.18.1.2</ecNumber>
    </recommendedName>
</protein>
<dbReference type="PRINTS" id="PR00371">
    <property type="entry name" value="FPNCR"/>
</dbReference>
<dbReference type="GO" id="GO:0042167">
    <property type="term" value="P:heme catabolic process"/>
    <property type="evidence" value="ECO:0007669"/>
    <property type="project" value="TreeGrafter"/>
</dbReference>
<dbReference type="PANTHER" id="PTHR47878:SF1">
    <property type="entry name" value="FLAVODOXIN_FERREDOXIN--NADP REDUCTASE"/>
    <property type="match status" value="1"/>
</dbReference>
<dbReference type="STRING" id="68895.RR42_s1218"/>
<evidence type="ECO:0000256" key="9">
    <source>
        <dbReference type="ARBA" id="ARBA00047776"/>
    </source>
</evidence>
<dbReference type="GO" id="GO:0004324">
    <property type="term" value="F:ferredoxin-NADP+ reductase activity"/>
    <property type="evidence" value="ECO:0007669"/>
    <property type="project" value="UniProtKB-EC"/>
</dbReference>
<dbReference type="EC" id="1.18.1.2" evidence="3"/>
<evidence type="ECO:0000259" key="10">
    <source>
        <dbReference type="PROSITE" id="PS51384"/>
    </source>
</evidence>
<keyword evidence="8 11" id="KW-0560">Oxidoreductase</keyword>
<evidence type="ECO:0000256" key="2">
    <source>
        <dbReference type="ARBA" id="ARBA00008312"/>
    </source>
</evidence>
<dbReference type="PANTHER" id="PTHR47878">
    <property type="entry name" value="OXIDOREDUCTASE FAD/NAD(P)-BINDING DOMAIN PROTEIN"/>
    <property type="match status" value="1"/>
</dbReference>
<dbReference type="InterPro" id="IPR039261">
    <property type="entry name" value="FNR_nucleotide-bd"/>
</dbReference>
<keyword evidence="7" id="KW-0521">NADP</keyword>
<dbReference type="InterPro" id="IPR017927">
    <property type="entry name" value="FAD-bd_FR_type"/>
</dbReference>
<sequence length="256" mass="29142">MSNLNQQAILSVHHWTDTLFSFTCTRDPGFRFENGQFAMVGLEVNGRPLLRAYSIASANYEETLEFFSIKVPDGPLTSRLQHLKEGDQIFVGKKPTGTLLVDNLLPGKTLWLLATGTGLAPFLSIIRDPEVYERYDKVVLTHTCRFVEELAYRELIQEHLPQHEHLGELIREKLVYFPTVTREEFDNQGRITDLIANGELFERLGVEPFSLENDRIMLCGSPDMLKDIRAMLTEQHFTEGNMSAPGHFVLEKAFVG</sequence>
<evidence type="ECO:0000313" key="11">
    <source>
        <dbReference type="EMBL" id="AJG22806.1"/>
    </source>
</evidence>
<evidence type="ECO:0000256" key="8">
    <source>
        <dbReference type="ARBA" id="ARBA00023002"/>
    </source>
</evidence>
<comment type="cofactor">
    <cofactor evidence="1">
        <name>FAD</name>
        <dbReference type="ChEBI" id="CHEBI:57692"/>
    </cofactor>
</comment>
<evidence type="ECO:0000313" key="12">
    <source>
        <dbReference type="Proteomes" id="UP000031843"/>
    </source>
</evidence>
<dbReference type="OrthoDB" id="9784483at2"/>
<dbReference type="RefSeq" id="WP_043354426.1">
    <property type="nucleotide sequence ID" value="NZ_CP010537.1"/>
</dbReference>
<evidence type="ECO:0000256" key="4">
    <source>
        <dbReference type="ARBA" id="ARBA00022630"/>
    </source>
</evidence>
<dbReference type="Gene3D" id="2.40.30.10">
    <property type="entry name" value="Translation factors"/>
    <property type="match status" value="1"/>
</dbReference>
<accession>A0A0C4YQC5</accession>
<dbReference type="SUPFAM" id="SSF63380">
    <property type="entry name" value="Riboflavin synthase domain-like"/>
    <property type="match status" value="1"/>
</dbReference>
<reference evidence="11 12" key="1">
    <citation type="journal article" date="2015" name="Genome Announc.">
        <title>Complete Genome Sequence of Cupriavidus basilensis 4G11, Isolated from the Oak Ridge Field Research Center Site.</title>
        <authorList>
            <person name="Ray J."/>
            <person name="Waters R.J."/>
            <person name="Skerker J.M."/>
            <person name="Kuehl J.V."/>
            <person name="Price M.N."/>
            <person name="Huang J."/>
            <person name="Chakraborty R."/>
            <person name="Arkin A.P."/>
            <person name="Deutschbauer A."/>
        </authorList>
    </citation>
    <scope>NUCLEOTIDE SEQUENCE [LARGE SCALE GENOMIC DNA]</scope>
    <source>
        <strain evidence="11">4G11</strain>
    </source>
</reference>
<dbReference type="PROSITE" id="PS51384">
    <property type="entry name" value="FAD_FR"/>
    <property type="match status" value="1"/>
</dbReference>
<keyword evidence="5" id="KW-0547">Nucleotide-binding</keyword>
<comment type="similarity">
    <text evidence="2">Belongs to the ferredoxin--NADP reductase type 1 family.</text>
</comment>
<evidence type="ECO:0000256" key="6">
    <source>
        <dbReference type="ARBA" id="ARBA00022827"/>
    </source>
</evidence>
<keyword evidence="4" id="KW-0285">Flavoprotein</keyword>